<protein>
    <submittedName>
        <fullName evidence="9">Multidrug resistance protein</fullName>
    </submittedName>
</protein>
<dbReference type="GO" id="GO:0022857">
    <property type="term" value="F:transmembrane transporter activity"/>
    <property type="evidence" value="ECO:0007669"/>
    <property type="project" value="InterPro"/>
</dbReference>
<dbReference type="CDD" id="cd17325">
    <property type="entry name" value="MFS_MdtG_SLC18_like"/>
    <property type="match status" value="1"/>
</dbReference>
<evidence type="ECO:0000256" key="4">
    <source>
        <dbReference type="ARBA" id="ARBA00022692"/>
    </source>
</evidence>
<dbReference type="InterPro" id="IPR050930">
    <property type="entry name" value="MFS_Vesicular_Transporter"/>
</dbReference>
<dbReference type="SUPFAM" id="SSF103473">
    <property type="entry name" value="MFS general substrate transporter"/>
    <property type="match status" value="1"/>
</dbReference>
<evidence type="ECO:0000256" key="2">
    <source>
        <dbReference type="ARBA" id="ARBA00006829"/>
    </source>
</evidence>
<sequence length="484" mass="52311">MLEFEPQELAPLLFVNSILLRLPQQRGPPITKEDGSVVIPLQDLSAGESRSDPSSSDSIENYDKTTQSWRTNPKIAVWVIIGAIFLDSVFYSIVIPILPFYVESLGLEQIQVGILFASFPFAYLISAPICIWAVDKLGRKKSMMISVVLIEISSIGFALSNQYWLLLLCRSIQGFCSNLTWTSGMVMVAVSFKPQEQGVYLGTMFAVAGAGTLLGPFMGGLAFEFSGYDKRVPFLIVSGLLFVDGVMRSFLKDVGKPAQKSKNSPWRIFTSPKALALAFVVSVSQGGPAALEPLVPVYLADSYGLSPAWIGGLFAVAICGFVLGSLLMGWFSDKYPHWRIHAVSAAAIITAGFAALLIHTPNLLFFTLSLFIFLFLAGILNTPILPEVMRIVARDVGPGHEAAVSGLCNCAYSIGASVGAAGVSALYEVTDLNVCMYTLSGIYVFVCILVISVVLRGKIFSVPKIEEHQLLSASLEEESTSAVE</sequence>
<evidence type="ECO:0000259" key="8">
    <source>
        <dbReference type="PROSITE" id="PS50850"/>
    </source>
</evidence>
<feature type="transmembrane region" description="Helical" evidence="7">
    <location>
        <begin position="146"/>
        <end position="166"/>
    </location>
</feature>
<reference evidence="9 10" key="1">
    <citation type="journal article" date="2018" name="Genome Biol. Evol.">
        <title>Multiple Roots of Fruiting Body Formation in Amoebozoa.</title>
        <authorList>
            <person name="Hillmann F."/>
            <person name="Forbes G."/>
            <person name="Novohradska S."/>
            <person name="Ferling I."/>
            <person name="Riege K."/>
            <person name="Groth M."/>
            <person name="Westermann M."/>
            <person name="Marz M."/>
            <person name="Spaller T."/>
            <person name="Winckler T."/>
            <person name="Schaap P."/>
            <person name="Glockner G."/>
        </authorList>
    </citation>
    <scope>NUCLEOTIDE SEQUENCE [LARGE SCALE GENOMIC DNA]</scope>
    <source>
        <strain evidence="9 10">Jena</strain>
    </source>
</reference>
<dbReference type="Proteomes" id="UP000241769">
    <property type="component" value="Unassembled WGS sequence"/>
</dbReference>
<feature type="transmembrane region" description="Helical" evidence="7">
    <location>
        <begin position="436"/>
        <end position="455"/>
    </location>
</feature>
<dbReference type="InterPro" id="IPR036259">
    <property type="entry name" value="MFS_trans_sf"/>
</dbReference>
<organism evidence="9 10">
    <name type="scientific">Planoprotostelium fungivorum</name>
    <dbReference type="NCBI Taxonomy" id="1890364"/>
    <lineage>
        <taxon>Eukaryota</taxon>
        <taxon>Amoebozoa</taxon>
        <taxon>Evosea</taxon>
        <taxon>Variosea</taxon>
        <taxon>Cavosteliida</taxon>
        <taxon>Cavosteliaceae</taxon>
        <taxon>Planoprotostelium</taxon>
    </lineage>
</organism>
<dbReference type="PANTHER" id="PTHR23506:SF23">
    <property type="entry name" value="GH10249P"/>
    <property type="match status" value="1"/>
</dbReference>
<feature type="transmembrane region" description="Helical" evidence="7">
    <location>
        <begin position="338"/>
        <end position="358"/>
    </location>
</feature>
<dbReference type="Pfam" id="PF07690">
    <property type="entry name" value="MFS_1"/>
    <property type="match status" value="1"/>
</dbReference>
<feature type="transmembrane region" description="Helical" evidence="7">
    <location>
        <begin position="310"/>
        <end position="331"/>
    </location>
</feature>
<feature type="transmembrane region" description="Helical" evidence="7">
    <location>
        <begin position="199"/>
        <end position="220"/>
    </location>
</feature>
<feature type="transmembrane region" description="Helical" evidence="7">
    <location>
        <begin position="75"/>
        <end position="98"/>
    </location>
</feature>
<keyword evidence="6 7" id="KW-0472">Membrane</keyword>
<accession>A0A2P6NLN5</accession>
<evidence type="ECO:0000256" key="7">
    <source>
        <dbReference type="SAM" id="Phobius"/>
    </source>
</evidence>
<dbReference type="OrthoDB" id="5086884at2759"/>
<gene>
    <name evidence="9" type="ORF">PROFUN_07472</name>
</gene>
<dbReference type="InterPro" id="IPR011701">
    <property type="entry name" value="MFS"/>
</dbReference>
<feature type="domain" description="Major facilitator superfamily (MFS) profile" evidence="8">
    <location>
        <begin position="76"/>
        <end position="458"/>
    </location>
</feature>
<dbReference type="EMBL" id="MDYQ01000056">
    <property type="protein sequence ID" value="PRP84818.1"/>
    <property type="molecule type" value="Genomic_DNA"/>
</dbReference>
<name>A0A2P6NLN5_9EUKA</name>
<keyword evidence="10" id="KW-1185">Reference proteome</keyword>
<evidence type="ECO:0000256" key="3">
    <source>
        <dbReference type="ARBA" id="ARBA00022448"/>
    </source>
</evidence>
<keyword evidence="5 7" id="KW-1133">Transmembrane helix</keyword>
<keyword evidence="4 7" id="KW-0812">Transmembrane</keyword>
<evidence type="ECO:0000256" key="1">
    <source>
        <dbReference type="ARBA" id="ARBA00004141"/>
    </source>
</evidence>
<comment type="similarity">
    <text evidence="2">Belongs to the major facilitator superfamily. Vesicular transporter family.</text>
</comment>
<dbReference type="PROSITE" id="PS50850">
    <property type="entry name" value="MFS"/>
    <property type="match status" value="1"/>
</dbReference>
<dbReference type="PRINTS" id="PR01035">
    <property type="entry name" value="TCRTETA"/>
</dbReference>
<feature type="transmembrane region" description="Helical" evidence="7">
    <location>
        <begin position="110"/>
        <end position="134"/>
    </location>
</feature>
<dbReference type="InterPro" id="IPR001958">
    <property type="entry name" value="Tet-R_TetA/multi-R_MdtG-like"/>
</dbReference>
<dbReference type="InParanoid" id="A0A2P6NLN5"/>
<dbReference type="Gene3D" id="1.20.1250.20">
    <property type="entry name" value="MFS general substrate transporter like domains"/>
    <property type="match status" value="1"/>
</dbReference>
<feature type="transmembrane region" description="Helical" evidence="7">
    <location>
        <begin position="232"/>
        <end position="251"/>
    </location>
</feature>
<feature type="transmembrane region" description="Helical" evidence="7">
    <location>
        <begin position="364"/>
        <end position="385"/>
    </location>
</feature>
<dbReference type="STRING" id="1890364.A0A2P6NLN5"/>
<evidence type="ECO:0000256" key="6">
    <source>
        <dbReference type="ARBA" id="ARBA00023136"/>
    </source>
</evidence>
<dbReference type="InterPro" id="IPR020846">
    <property type="entry name" value="MFS_dom"/>
</dbReference>
<evidence type="ECO:0000313" key="10">
    <source>
        <dbReference type="Proteomes" id="UP000241769"/>
    </source>
</evidence>
<proteinExistence type="inferred from homology"/>
<feature type="transmembrane region" description="Helical" evidence="7">
    <location>
        <begin position="406"/>
        <end position="430"/>
    </location>
</feature>
<keyword evidence="3" id="KW-0813">Transport</keyword>
<dbReference type="AlphaFoldDB" id="A0A2P6NLN5"/>
<dbReference type="PANTHER" id="PTHR23506">
    <property type="entry name" value="GH10249P"/>
    <property type="match status" value="1"/>
</dbReference>
<evidence type="ECO:0000313" key="9">
    <source>
        <dbReference type="EMBL" id="PRP84818.1"/>
    </source>
</evidence>
<dbReference type="GO" id="GO:0016020">
    <property type="term" value="C:membrane"/>
    <property type="evidence" value="ECO:0007669"/>
    <property type="project" value="UniProtKB-SubCell"/>
</dbReference>
<evidence type="ECO:0000256" key="5">
    <source>
        <dbReference type="ARBA" id="ARBA00022989"/>
    </source>
</evidence>
<comment type="subcellular location">
    <subcellularLocation>
        <location evidence="1">Membrane</location>
        <topology evidence="1">Multi-pass membrane protein</topology>
    </subcellularLocation>
</comment>
<comment type="caution">
    <text evidence="9">The sequence shown here is derived from an EMBL/GenBank/DDBJ whole genome shotgun (WGS) entry which is preliminary data.</text>
</comment>